<evidence type="ECO:0000256" key="6">
    <source>
        <dbReference type="ARBA" id="ARBA00055700"/>
    </source>
</evidence>
<dbReference type="InterPro" id="IPR019906">
    <property type="entry name" value="Ribosomal_uL6_bac-type"/>
</dbReference>
<comment type="similarity">
    <text evidence="1 9">Belongs to the universal ribosomal protein uL6 family.</text>
</comment>
<dbReference type="InterPro" id="IPR002358">
    <property type="entry name" value="Ribosomal_uL6_CS"/>
</dbReference>
<evidence type="ECO:0000256" key="4">
    <source>
        <dbReference type="ARBA" id="ARBA00022980"/>
    </source>
</evidence>
<dbReference type="FunFam" id="3.90.930.12:FF:000001">
    <property type="entry name" value="50S ribosomal protein L6"/>
    <property type="match status" value="1"/>
</dbReference>
<keyword evidence="2" id="KW-0699">rRNA-binding</keyword>
<dbReference type="PANTHER" id="PTHR11655">
    <property type="entry name" value="60S/50S RIBOSOMAL PROTEIN L6/L9"/>
    <property type="match status" value="1"/>
</dbReference>
<evidence type="ECO:0000259" key="10">
    <source>
        <dbReference type="Pfam" id="PF00347"/>
    </source>
</evidence>
<dbReference type="Pfam" id="PF00347">
    <property type="entry name" value="Ribosomal_L6"/>
    <property type="match status" value="2"/>
</dbReference>
<name>A0A7U0KSR9_OLILU</name>
<organism evidence="11">
    <name type="scientific">Olisthodiscus luteus</name>
    <name type="common">Marine phytoflagellate</name>
    <dbReference type="NCBI Taxonomy" id="83000"/>
    <lineage>
        <taxon>Eukaryota</taxon>
        <taxon>Sar</taxon>
        <taxon>Stramenopiles</taxon>
        <taxon>Ochrophyta</taxon>
        <taxon>Olisthodiscophyceae</taxon>
        <taxon>Olisthodiscaceae</taxon>
        <taxon>Olisthodiscus</taxon>
    </lineage>
</organism>
<reference evidence="11" key="1">
    <citation type="journal article" date="2021" name="J. Phycol.">
        <title>Olisthodiscus represents a new class of Ochrophyta.</title>
        <authorList>
            <person name="Barcyte D."/>
            <person name="Eikrem W."/>
            <person name="Engesmo A."/>
            <person name="Seoane S."/>
            <person name="Wohlmann J."/>
            <person name="Horak A."/>
            <person name="Yurchenko T."/>
            <person name="Elias M."/>
        </authorList>
    </citation>
    <scope>NUCLEOTIDE SEQUENCE</scope>
    <source>
        <strain evidence="11">K-0444</strain>
    </source>
</reference>
<evidence type="ECO:0000256" key="9">
    <source>
        <dbReference type="RuleBase" id="RU003869"/>
    </source>
</evidence>
<dbReference type="HAMAP" id="MF_01365_B">
    <property type="entry name" value="Ribosomal_uL6_B"/>
    <property type="match status" value="1"/>
</dbReference>
<dbReference type="InterPro" id="IPR036789">
    <property type="entry name" value="Ribosomal_uL6-like_a/b-dom_sf"/>
</dbReference>
<dbReference type="FunFam" id="3.90.930.12:FF:000002">
    <property type="entry name" value="50S ribosomal protein L6"/>
    <property type="match status" value="1"/>
</dbReference>
<dbReference type="RefSeq" id="YP_010152921.1">
    <property type="nucleotide sequence ID" value="NC_057170.1"/>
</dbReference>
<keyword evidence="4 9" id="KW-0689">Ribosomal protein</keyword>
<evidence type="ECO:0000256" key="3">
    <source>
        <dbReference type="ARBA" id="ARBA00022884"/>
    </source>
</evidence>
<evidence type="ECO:0000256" key="1">
    <source>
        <dbReference type="ARBA" id="ARBA00009356"/>
    </source>
</evidence>
<dbReference type="PRINTS" id="PR00059">
    <property type="entry name" value="RIBOSOMALL6"/>
</dbReference>
<sequence length="178" mass="19805">MSRIGKQPITIPKGVEVNYNKPNIEVSGKHGKLSLQLPPEVELQINEEQMSVETVRKTRKTKGYLGLYRTLLDNMVVGVTDKFSKVLEIRGVGYRAQVQGKNLVLNMGYSHPVTITPPNEITFSIEENTKIVVSGIDKNIVGQIAAKIRQVRPPEPYKGKGIRYKGEHVNIKVGKSGK</sequence>
<dbReference type="SUPFAM" id="SSF56053">
    <property type="entry name" value="Ribosomal protein L6"/>
    <property type="match status" value="2"/>
</dbReference>
<geneLocation type="plastid" evidence="11"/>
<dbReference type="NCBIfam" id="TIGR03654">
    <property type="entry name" value="L6_bact"/>
    <property type="match status" value="1"/>
</dbReference>
<proteinExistence type="inferred from homology"/>
<feature type="domain" description="Large ribosomal subunit protein uL6 alpha-beta" evidence="10">
    <location>
        <begin position="91"/>
        <end position="164"/>
    </location>
</feature>
<comment type="function">
    <text evidence="6">Binds 23S rRNA.</text>
</comment>
<keyword evidence="5 9" id="KW-0687">Ribonucleoprotein</keyword>
<dbReference type="GO" id="GO:0019843">
    <property type="term" value="F:rRNA binding"/>
    <property type="evidence" value="ECO:0007669"/>
    <property type="project" value="UniProtKB-KW"/>
</dbReference>
<evidence type="ECO:0000256" key="2">
    <source>
        <dbReference type="ARBA" id="ARBA00022730"/>
    </source>
</evidence>
<dbReference type="GeneID" id="67154540"/>
<dbReference type="GO" id="GO:0002181">
    <property type="term" value="P:cytoplasmic translation"/>
    <property type="evidence" value="ECO:0007669"/>
    <property type="project" value="TreeGrafter"/>
</dbReference>
<dbReference type="PROSITE" id="PS00525">
    <property type="entry name" value="RIBOSOMAL_L6_1"/>
    <property type="match status" value="1"/>
</dbReference>
<evidence type="ECO:0000256" key="5">
    <source>
        <dbReference type="ARBA" id="ARBA00023274"/>
    </source>
</evidence>
<keyword evidence="11" id="KW-0934">Plastid</keyword>
<evidence type="ECO:0000256" key="7">
    <source>
        <dbReference type="ARBA" id="ARBA00069413"/>
    </source>
</evidence>
<dbReference type="AlphaFoldDB" id="A0A7U0KSR9"/>
<dbReference type="InterPro" id="IPR020040">
    <property type="entry name" value="Ribosomal_uL6_a/b-dom"/>
</dbReference>
<keyword evidence="3" id="KW-0694">RNA-binding</keyword>
<dbReference type="PANTHER" id="PTHR11655:SF14">
    <property type="entry name" value="LARGE RIBOSOMAL SUBUNIT PROTEIN UL6M"/>
    <property type="match status" value="1"/>
</dbReference>
<dbReference type="EMBL" id="MT859097">
    <property type="protein sequence ID" value="QQW50582.1"/>
    <property type="molecule type" value="Genomic_DNA"/>
</dbReference>
<feature type="domain" description="Large ribosomal subunit protein uL6 alpha-beta" evidence="10">
    <location>
        <begin position="11"/>
        <end position="81"/>
    </location>
</feature>
<evidence type="ECO:0000313" key="11">
    <source>
        <dbReference type="EMBL" id="QQW50582.1"/>
    </source>
</evidence>
<accession>A0A7U0KSR9</accession>
<dbReference type="Gene3D" id="3.90.930.12">
    <property type="entry name" value="Ribosomal protein L6, alpha-beta domain"/>
    <property type="match status" value="2"/>
</dbReference>
<protein>
    <recommendedName>
        <fullName evidence="7">Large ribosomal subunit protein uL6c</fullName>
    </recommendedName>
    <alternativeName>
        <fullName evidence="8">50S ribosomal protein L6, chloroplastic</fullName>
    </alternativeName>
</protein>
<evidence type="ECO:0000256" key="8">
    <source>
        <dbReference type="ARBA" id="ARBA00079841"/>
    </source>
</evidence>
<dbReference type="InterPro" id="IPR000702">
    <property type="entry name" value="Ribosomal_uL6-like"/>
</dbReference>
<dbReference type="GO" id="GO:0022625">
    <property type="term" value="C:cytosolic large ribosomal subunit"/>
    <property type="evidence" value="ECO:0007669"/>
    <property type="project" value="TreeGrafter"/>
</dbReference>
<gene>
    <name evidence="11" type="primary">rpl6</name>
</gene>
<dbReference type="PIRSF" id="PIRSF002162">
    <property type="entry name" value="Ribosomal_L6"/>
    <property type="match status" value="1"/>
</dbReference>
<dbReference type="GO" id="GO:0003735">
    <property type="term" value="F:structural constituent of ribosome"/>
    <property type="evidence" value="ECO:0007669"/>
    <property type="project" value="InterPro"/>
</dbReference>